<proteinExistence type="predicted"/>
<organism evidence="1 2">
    <name type="scientific">Aureobasidium pullulans</name>
    <name type="common">Black yeast</name>
    <name type="synonym">Pullularia pullulans</name>
    <dbReference type="NCBI Taxonomy" id="5580"/>
    <lineage>
        <taxon>Eukaryota</taxon>
        <taxon>Fungi</taxon>
        <taxon>Dikarya</taxon>
        <taxon>Ascomycota</taxon>
        <taxon>Pezizomycotina</taxon>
        <taxon>Dothideomycetes</taxon>
        <taxon>Dothideomycetidae</taxon>
        <taxon>Dothideales</taxon>
        <taxon>Saccotheciaceae</taxon>
        <taxon>Aureobasidium</taxon>
    </lineage>
</organism>
<comment type="caution">
    <text evidence="1">The sequence shown here is derived from an EMBL/GenBank/DDBJ whole genome shotgun (WGS) entry which is preliminary data.</text>
</comment>
<dbReference type="Proteomes" id="UP000308724">
    <property type="component" value="Unassembled WGS sequence"/>
</dbReference>
<dbReference type="EMBL" id="QZBZ01000537">
    <property type="protein sequence ID" value="TIA28731.1"/>
    <property type="molecule type" value="Genomic_DNA"/>
</dbReference>
<dbReference type="AlphaFoldDB" id="A0A4T0B4K7"/>
<reference evidence="1 2" key="1">
    <citation type="submission" date="2018-10" db="EMBL/GenBank/DDBJ databases">
        <title>Fifty Aureobasidium pullulans genomes reveal a recombining polyextremotolerant generalist.</title>
        <authorList>
            <person name="Gostincar C."/>
            <person name="Turk M."/>
            <person name="Zajc J."/>
            <person name="Gunde-Cimerman N."/>
        </authorList>
    </citation>
    <scope>NUCLEOTIDE SEQUENCE [LARGE SCALE GENOMIC DNA]</scope>
    <source>
        <strain evidence="1 2">EXF-1645</strain>
    </source>
</reference>
<gene>
    <name evidence="1" type="ORF">D6C78_10608</name>
</gene>
<protein>
    <submittedName>
        <fullName evidence="1">Uncharacterized protein</fullName>
    </submittedName>
</protein>
<evidence type="ECO:0000313" key="1">
    <source>
        <dbReference type="EMBL" id="TIA28731.1"/>
    </source>
</evidence>
<evidence type="ECO:0000313" key="2">
    <source>
        <dbReference type="Proteomes" id="UP000308724"/>
    </source>
</evidence>
<sequence length="334" mass="37333">MITEVQFDGLALKLKAEGRLSTVVKDQPVVAVYKNSIDGKFNSLGQVLGRNNCSDILRLSIGVNQQTSELFITLTVWIRTRRSRNKCNTKGRLMFLVVPTESLALEASCDDYDVLVKQISGIISERPSDDKSGKCKLLKLQFDLGSTSSYVIVPQYKRQANVTEQQMALLRKLKSLSESTKFQLVANYDERIFAEIQDVCKIQSHKAVTPSVLLEKLYSSKQSDCIDEWVRQGWCAEDSTDQNVSIADKDIKSTVKIMEQGVVSFTTMSSIGWKSIFAHFATASIHSATIYPSISTYMETHTNMLAQLHQIVVELLVLQPAPALITVASFVLHR</sequence>
<name>A0A4T0B4K7_AURPU</name>
<accession>A0A4T0B4K7</accession>